<feature type="compositionally biased region" description="Basic residues" evidence="1">
    <location>
        <begin position="139"/>
        <end position="154"/>
    </location>
</feature>
<evidence type="ECO:0000313" key="2">
    <source>
        <dbReference type="Proteomes" id="UP000504640"/>
    </source>
</evidence>
<feature type="compositionally biased region" description="Low complexity" evidence="1">
    <location>
        <begin position="178"/>
        <end position="188"/>
    </location>
</feature>
<proteinExistence type="predicted"/>
<keyword evidence="2" id="KW-1185">Reference proteome</keyword>
<organism evidence="2 3">
    <name type="scientific">Sapajus apella</name>
    <name type="common">Brown-capped capuchin</name>
    <name type="synonym">Cebus apella</name>
    <dbReference type="NCBI Taxonomy" id="9515"/>
    <lineage>
        <taxon>Eukaryota</taxon>
        <taxon>Metazoa</taxon>
        <taxon>Chordata</taxon>
        <taxon>Craniata</taxon>
        <taxon>Vertebrata</taxon>
        <taxon>Euteleostomi</taxon>
        <taxon>Mammalia</taxon>
        <taxon>Eutheria</taxon>
        <taxon>Euarchontoglires</taxon>
        <taxon>Primates</taxon>
        <taxon>Haplorrhini</taxon>
        <taxon>Platyrrhini</taxon>
        <taxon>Cebidae</taxon>
        <taxon>Cebinae</taxon>
        <taxon>Sapajus</taxon>
    </lineage>
</organism>
<feature type="compositionally biased region" description="Basic and acidic residues" evidence="1">
    <location>
        <begin position="284"/>
        <end position="297"/>
    </location>
</feature>
<evidence type="ECO:0000313" key="3">
    <source>
        <dbReference type="RefSeq" id="XP_032150774.1"/>
    </source>
</evidence>
<feature type="compositionally biased region" description="Pro residues" evidence="1">
    <location>
        <begin position="266"/>
        <end position="282"/>
    </location>
</feature>
<evidence type="ECO:0000256" key="1">
    <source>
        <dbReference type="SAM" id="MobiDB-lite"/>
    </source>
</evidence>
<feature type="compositionally biased region" description="Low complexity" evidence="1">
    <location>
        <begin position="155"/>
        <end position="168"/>
    </location>
</feature>
<feature type="region of interest" description="Disordered" evidence="1">
    <location>
        <begin position="1"/>
        <end position="297"/>
    </location>
</feature>
<feature type="compositionally biased region" description="Basic and acidic residues" evidence="1">
    <location>
        <begin position="87"/>
        <end position="102"/>
    </location>
</feature>
<sequence>MRTGQKPPFQNMDSLASAQDKTHYTTKELLGGRLQVQSRHCGPGGGPGRASKPTSVSAGPSQSLNRGPGVPATFYPRFSRASAPARFGKEAESPPRLRRLEFGRGGGARPRLPLESAASLAPGKFFKVPSSVCPGRLRGASRRRQARQPRRRLCRQQSALGGSLAGSGPNSQRAGRPSSGAKAAADAGGSEGGSCPARTAQPAPRRLHLGPRRAGKGAGPWTPEGAVPAGGLQESLTNDPFPPGPKLPRAGVGAGPLYGYTAQSVPKPPNPTKFLPTLPPPQQREGKGRVLGEHALS</sequence>
<dbReference type="GeneID" id="116562612"/>
<dbReference type="Proteomes" id="UP000504640">
    <property type="component" value="Unplaced"/>
</dbReference>
<protein>
    <submittedName>
        <fullName evidence="3">Uncharacterized protein LOC116562612</fullName>
    </submittedName>
</protein>
<reference evidence="3" key="1">
    <citation type="submission" date="2025-08" db="UniProtKB">
        <authorList>
            <consortium name="RefSeq"/>
        </authorList>
    </citation>
    <scope>IDENTIFICATION</scope>
    <source>
        <tissue evidence="3">Blood</tissue>
    </source>
</reference>
<feature type="compositionally biased region" description="Polar residues" evidence="1">
    <location>
        <begin position="52"/>
        <end position="65"/>
    </location>
</feature>
<gene>
    <name evidence="3" type="primary">LOC116562612</name>
</gene>
<dbReference type="RefSeq" id="XP_032150774.1">
    <property type="nucleotide sequence ID" value="XM_032294883.1"/>
</dbReference>
<accession>A0A6J3J9E8</accession>
<feature type="compositionally biased region" description="Basic residues" evidence="1">
    <location>
        <begin position="205"/>
        <end position="215"/>
    </location>
</feature>
<dbReference type="AlphaFoldDB" id="A0A6J3J9E8"/>
<name>A0A6J3J9E8_SAPAP</name>